<dbReference type="InterPro" id="IPR000462">
    <property type="entry name" value="CDP-OH_P_trans"/>
</dbReference>
<evidence type="ECO:0000256" key="1">
    <source>
        <dbReference type="ARBA" id="ARBA00022679"/>
    </source>
</evidence>
<comment type="similarity">
    <text evidence="2">Belongs to the CDP-alcohol phosphatidyltransferase class-I family.</text>
</comment>
<dbReference type="RefSeq" id="WP_019965895.1">
    <property type="nucleotide sequence ID" value="NZ_UGSK01000001.1"/>
</dbReference>
<keyword evidence="3" id="KW-1133">Transmembrane helix</keyword>
<dbReference type="InterPro" id="IPR048254">
    <property type="entry name" value="CDP_ALCOHOL_P_TRANSF_CS"/>
</dbReference>
<dbReference type="PROSITE" id="PS00379">
    <property type="entry name" value="CDP_ALCOHOL_P_TRANSF"/>
    <property type="match status" value="1"/>
</dbReference>
<proteinExistence type="inferred from homology"/>
<feature type="transmembrane region" description="Helical" evidence="3">
    <location>
        <begin position="148"/>
        <end position="167"/>
    </location>
</feature>
<dbReference type="OrthoDB" id="9790577at2"/>
<dbReference type="GO" id="GO:0008654">
    <property type="term" value="P:phospholipid biosynthetic process"/>
    <property type="evidence" value="ECO:0007669"/>
    <property type="project" value="InterPro"/>
</dbReference>
<feature type="transmembrane region" description="Helical" evidence="3">
    <location>
        <begin position="81"/>
        <end position="102"/>
    </location>
</feature>
<dbReference type="Gene3D" id="1.20.120.1760">
    <property type="match status" value="1"/>
</dbReference>
<feature type="transmembrane region" description="Helical" evidence="3">
    <location>
        <begin position="38"/>
        <end position="60"/>
    </location>
</feature>
<evidence type="ECO:0000256" key="2">
    <source>
        <dbReference type="RuleBase" id="RU003750"/>
    </source>
</evidence>
<protein>
    <submittedName>
        <fullName evidence="4">Inner membrane protein YnjF</fullName>
    </submittedName>
</protein>
<sequence length="205" mass="21628">MIDARLLPLQRAALQPLAGFLARRGVSADRLSITGFLAGLGAFAALCFGQWLTALLLILLNRLLDGLDGAVARIHGPTDRGAYLDIALDMVFYALVPLGFAIQAPQDHALPAAVLIVSFVGTGSSFLAFSAVAAKLGRKAPEFPTKGIYYAGGLAEGFETIAVFAAMCLFPGHFAVIAYGFAALCGLTTLIRWRQGWVAFSQPGQ</sequence>
<keyword evidence="1 2" id="KW-0808">Transferase</keyword>
<evidence type="ECO:0000313" key="5">
    <source>
        <dbReference type="Proteomes" id="UP000255000"/>
    </source>
</evidence>
<dbReference type="InterPro" id="IPR043130">
    <property type="entry name" value="CDP-OH_PTrfase_TM_dom"/>
</dbReference>
<dbReference type="Pfam" id="PF01066">
    <property type="entry name" value="CDP-OH_P_transf"/>
    <property type="match status" value="1"/>
</dbReference>
<feature type="transmembrane region" description="Helical" evidence="3">
    <location>
        <begin position="108"/>
        <end position="136"/>
    </location>
</feature>
<evidence type="ECO:0000256" key="3">
    <source>
        <dbReference type="SAM" id="Phobius"/>
    </source>
</evidence>
<evidence type="ECO:0000313" key="4">
    <source>
        <dbReference type="EMBL" id="SUB02342.1"/>
    </source>
</evidence>
<reference evidence="4 5" key="1">
    <citation type="submission" date="2018-06" db="EMBL/GenBank/DDBJ databases">
        <authorList>
            <consortium name="Pathogen Informatics"/>
            <person name="Doyle S."/>
        </authorList>
    </citation>
    <scope>NUCLEOTIDE SEQUENCE [LARGE SCALE GENOMIC DNA]</scope>
    <source>
        <strain evidence="4 5">NCTC13350</strain>
    </source>
</reference>
<organism evidence="4 5">
    <name type="scientific">Pannonibacter phragmitetus</name>
    <dbReference type="NCBI Taxonomy" id="121719"/>
    <lineage>
        <taxon>Bacteria</taxon>
        <taxon>Pseudomonadati</taxon>
        <taxon>Pseudomonadota</taxon>
        <taxon>Alphaproteobacteria</taxon>
        <taxon>Hyphomicrobiales</taxon>
        <taxon>Stappiaceae</taxon>
        <taxon>Pannonibacter</taxon>
    </lineage>
</organism>
<keyword evidence="3" id="KW-0812">Transmembrane</keyword>
<dbReference type="EMBL" id="UGSK01000001">
    <property type="protein sequence ID" value="SUB02342.1"/>
    <property type="molecule type" value="Genomic_DNA"/>
</dbReference>
<dbReference type="GO" id="GO:0016780">
    <property type="term" value="F:phosphotransferase activity, for other substituted phosphate groups"/>
    <property type="evidence" value="ECO:0007669"/>
    <property type="project" value="InterPro"/>
</dbReference>
<dbReference type="GO" id="GO:0016020">
    <property type="term" value="C:membrane"/>
    <property type="evidence" value="ECO:0007669"/>
    <property type="project" value="InterPro"/>
</dbReference>
<gene>
    <name evidence="4" type="primary">ynjF</name>
    <name evidence="4" type="ORF">NCTC13350_03294</name>
</gene>
<dbReference type="Proteomes" id="UP000255000">
    <property type="component" value="Unassembled WGS sequence"/>
</dbReference>
<keyword evidence="3" id="KW-0472">Membrane</keyword>
<feature type="transmembrane region" description="Helical" evidence="3">
    <location>
        <begin position="173"/>
        <end position="193"/>
    </location>
</feature>
<dbReference type="AlphaFoldDB" id="A0A378ZYN4"/>
<accession>A0A378ZYN4</accession>
<name>A0A378ZYN4_9HYPH</name>